<name>A0A8I0T6S3_9GAMM</name>
<evidence type="ECO:0000313" key="2">
    <source>
        <dbReference type="Proteomes" id="UP000660708"/>
    </source>
</evidence>
<proteinExistence type="predicted"/>
<keyword evidence="2" id="KW-1185">Reference proteome</keyword>
<sequence length="38" mass="4326">MQIYKQTGREIVCGYAPNRNRCLAIIEARTQVNEPAAF</sequence>
<gene>
    <name evidence="1" type="ORF">PPEP_b0594</name>
</gene>
<accession>A0A8I0T6S3</accession>
<reference evidence="1 2" key="1">
    <citation type="submission" date="2015-06" db="EMBL/GenBank/DDBJ databases">
        <title>Genome sequence of Pseudoalteromonas peptidolytica.</title>
        <authorList>
            <person name="Xie B.-B."/>
            <person name="Rong J.-C."/>
            <person name="Qin Q.-L."/>
            <person name="Zhang Y.-Z."/>
        </authorList>
    </citation>
    <scope>NUCLEOTIDE SEQUENCE [LARGE SCALE GENOMIC DNA]</scope>
    <source>
        <strain evidence="1 2">F12-50-A1</strain>
    </source>
</reference>
<dbReference type="EMBL" id="AQHF01000034">
    <property type="protein sequence ID" value="MBE0348767.1"/>
    <property type="molecule type" value="Genomic_DNA"/>
</dbReference>
<dbReference type="Proteomes" id="UP000660708">
    <property type="component" value="Unassembled WGS sequence"/>
</dbReference>
<evidence type="ECO:0000313" key="1">
    <source>
        <dbReference type="EMBL" id="MBE0348767.1"/>
    </source>
</evidence>
<organism evidence="1 2">
    <name type="scientific">Pseudoalteromonas peptidolytica F12-50-A1</name>
    <dbReference type="NCBI Taxonomy" id="1315280"/>
    <lineage>
        <taxon>Bacteria</taxon>
        <taxon>Pseudomonadati</taxon>
        <taxon>Pseudomonadota</taxon>
        <taxon>Gammaproteobacteria</taxon>
        <taxon>Alteromonadales</taxon>
        <taxon>Pseudoalteromonadaceae</taxon>
        <taxon>Pseudoalteromonas</taxon>
    </lineage>
</organism>
<comment type="caution">
    <text evidence="1">The sequence shown here is derived from an EMBL/GenBank/DDBJ whole genome shotgun (WGS) entry which is preliminary data.</text>
</comment>
<protein>
    <submittedName>
        <fullName evidence="1">Uncharacterized protein</fullName>
    </submittedName>
</protein>
<dbReference type="AlphaFoldDB" id="A0A8I0T6S3"/>